<evidence type="ECO:0000313" key="1">
    <source>
        <dbReference type="EMBL" id="OGK66570.1"/>
    </source>
</evidence>
<evidence type="ECO:0008006" key="3">
    <source>
        <dbReference type="Google" id="ProtNLM"/>
    </source>
</evidence>
<dbReference type="Proteomes" id="UP000178450">
    <property type="component" value="Unassembled WGS sequence"/>
</dbReference>
<name>A0A1F7KFE3_9BACT</name>
<gene>
    <name evidence="1" type="ORF">A2209_01055</name>
</gene>
<proteinExistence type="predicted"/>
<accession>A0A1F7KFE3</accession>
<reference evidence="1 2" key="1">
    <citation type="journal article" date="2016" name="Nat. Commun.">
        <title>Thousands of microbial genomes shed light on interconnected biogeochemical processes in an aquifer system.</title>
        <authorList>
            <person name="Anantharaman K."/>
            <person name="Brown C.T."/>
            <person name="Hug L.A."/>
            <person name="Sharon I."/>
            <person name="Castelle C.J."/>
            <person name="Probst A.J."/>
            <person name="Thomas B.C."/>
            <person name="Singh A."/>
            <person name="Wilkins M.J."/>
            <person name="Karaoz U."/>
            <person name="Brodie E.L."/>
            <person name="Williams K.H."/>
            <person name="Hubbard S.S."/>
            <person name="Banfield J.F."/>
        </authorList>
    </citation>
    <scope>NUCLEOTIDE SEQUENCE [LARGE SCALE GENOMIC DNA]</scope>
</reference>
<evidence type="ECO:0000313" key="2">
    <source>
        <dbReference type="Proteomes" id="UP000178450"/>
    </source>
</evidence>
<comment type="caution">
    <text evidence="1">The sequence shown here is derived from an EMBL/GenBank/DDBJ whole genome shotgun (WGS) entry which is preliminary data.</text>
</comment>
<protein>
    <recommendedName>
        <fullName evidence="3">Antitoxin</fullName>
    </recommendedName>
</protein>
<dbReference type="EMBL" id="MGBG01000006">
    <property type="protein sequence ID" value="OGK66570.1"/>
    <property type="molecule type" value="Genomic_DNA"/>
</dbReference>
<dbReference type="InterPro" id="IPR022148">
    <property type="entry name" value="CopG_antitoxin"/>
</dbReference>
<organism evidence="1 2">
    <name type="scientific">Candidatus Roizmanbacteria bacterium RIFOXYA1_FULL_41_12</name>
    <dbReference type="NCBI Taxonomy" id="1802082"/>
    <lineage>
        <taxon>Bacteria</taxon>
        <taxon>Candidatus Roizmaniibacteriota</taxon>
    </lineage>
</organism>
<sequence length="87" mass="10100">MKYFELNKQEKQIIANFEKGDYISVDKLKEEKTKYQGMASFTLNKTKNINIRLSEKVVQKLKAKAIEQGIPYQTLAASILHRYSITT</sequence>
<dbReference type="AlphaFoldDB" id="A0A1F7KFE3"/>
<dbReference type="Pfam" id="PF12441">
    <property type="entry name" value="CopG_antitoxin"/>
    <property type="match status" value="1"/>
</dbReference>